<keyword evidence="1" id="KW-0472">Membrane</keyword>
<evidence type="ECO:0000313" key="3">
    <source>
        <dbReference type="Proteomes" id="UP001465755"/>
    </source>
</evidence>
<accession>A0AAW1P401</accession>
<keyword evidence="3" id="KW-1185">Reference proteome</keyword>
<evidence type="ECO:0000256" key="1">
    <source>
        <dbReference type="SAM" id="Phobius"/>
    </source>
</evidence>
<reference evidence="2 3" key="1">
    <citation type="journal article" date="2024" name="Nat. Commun.">
        <title>Phylogenomics reveals the evolutionary origins of lichenization in chlorophyte algae.</title>
        <authorList>
            <person name="Puginier C."/>
            <person name="Libourel C."/>
            <person name="Otte J."/>
            <person name="Skaloud P."/>
            <person name="Haon M."/>
            <person name="Grisel S."/>
            <person name="Petersen M."/>
            <person name="Berrin J.G."/>
            <person name="Delaux P.M."/>
            <person name="Dal Grande F."/>
            <person name="Keller J."/>
        </authorList>
    </citation>
    <scope>NUCLEOTIDE SEQUENCE [LARGE SCALE GENOMIC DNA]</scope>
    <source>
        <strain evidence="2 3">SAG 2036</strain>
    </source>
</reference>
<feature type="transmembrane region" description="Helical" evidence="1">
    <location>
        <begin position="88"/>
        <end position="106"/>
    </location>
</feature>
<organism evidence="2 3">
    <name type="scientific">Symbiochloris irregularis</name>
    <dbReference type="NCBI Taxonomy" id="706552"/>
    <lineage>
        <taxon>Eukaryota</taxon>
        <taxon>Viridiplantae</taxon>
        <taxon>Chlorophyta</taxon>
        <taxon>core chlorophytes</taxon>
        <taxon>Trebouxiophyceae</taxon>
        <taxon>Trebouxiales</taxon>
        <taxon>Trebouxiaceae</taxon>
        <taxon>Symbiochloris</taxon>
    </lineage>
</organism>
<keyword evidence="1" id="KW-0812">Transmembrane</keyword>
<gene>
    <name evidence="2" type="ORF">WJX73_002037</name>
</gene>
<sequence length="110" mass="12902">MLLLTGTYSRNCAQLGTFRQCCRLRSNSVLLAASCWSRARVTKRPGAIQIVWSKKVSCDDDCEEDRRFDGLFPDTYQGPLPPHLKRYLTAYASLFWLFMLGFWLWFRRLL</sequence>
<name>A0AAW1P401_9CHLO</name>
<dbReference type="Proteomes" id="UP001465755">
    <property type="component" value="Unassembled WGS sequence"/>
</dbReference>
<proteinExistence type="predicted"/>
<evidence type="ECO:0000313" key="2">
    <source>
        <dbReference type="EMBL" id="KAK9804017.1"/>
    </source>
</evidence>
<dbReference type="EMBL" id="JALJOQ010000054">
    <property type="protein sequence ID" value="KAK9804017.1"/>
    <property type="molecule type" value="Genomic_DNA"/>
</dbReference>
<protein>
    <submittedName>
        <fullName evidence="2">Uncharacterized protein</fullName>
    </submittedName>
</protein>
<keyword evidence="1" id="KW-1133">Transmembrane helix</keyword>
<dbReference type="AlphaFoldDB" id="A0AAW1P401"/>
<comment type="caution">
    <text evidence="2">The sequence shown here is derived from an EMBL/GenBank/DDBJ whole genome shotgun (WGS) entry which is preliminary data.</text>
</comment>